<dbReference type="InterPro" id="IPR036374">
    <property type="entry name" value="OxRdtase_Mopterin-bd_sf"/>
</dbReference>
<feature type="domain" description="Oxidoreductase molybdopterin-binding" evidence="1">
    <location>
        <begin position="17"/>
        <end position="163"/>
    </location>
</feature>
<protein>
    <submittedName>
        <fullName evidence="2">Molybdopterin-binding protein</fullName>
    </submittedName>
</protein>
<dbReference type="EMBL" id="MFKF01000065">
    <property type="protein sequence ID" value="OGG55640.1"/>
    <property type="molecule type" value="Genomic_DNA"/>
</dbReference>
<comment type="caution">
    <text evidence="2">The sequence shown here is derived from an EMBL/GenBank/DDBJ whole genome shotgun (WGS) entry which is preliminary data.</text>
</comment>
<dbReference type="AlphaFoldDB" id="A0A1F6D2U6"/>
<evidence type="ECO:0000259" key="1">
    <source>
        <dbReference type="Pfam" id="PF00174"/>
    </source>
</evidence>
<organism evidence="2 3">
    <name type="scientific">Handelsmanbacteria sp. (strain RIFCSPLOWO2_12_FULL_64_10)</name>
    <dbReference type="NCBI Taxonomy" id="1817868"/>
    <lineage>
        <taxon>Bacteria</taxon>
        <taxon>Candidatus Handelsmaniibacteriota</taxon>
    </lineage>
</organism>
<evidence type="ECO:0000313" key="2">
    <source>
        <dbReference type="EMBL" id="OGG55640.1"/>
    </source>
</evidence>
<sequence length="181" mass="20997">MPPGQYLTDKFPVLTYGPTQRIPKDRWRFKVFGLVEEEIAWTYDDILAMPQVEITADFHCVTRWSQLDNRWKGVSIHEVMSRIRPRPEARFVTVHGYGGYTTNLPLDELVDDDVLLAHCRNGEPLSAEHGGPLRLIVPKLYAWKSAKWANGLEFMASDKPGFWESYGYHMHGDPWTEERFS</sequence>
<evidence type="ECO:0000313" key="3">
    <source>
        <dbReference type="Proteomes" id="UP000178606"/>
    </source>
</evidence>
<proteinExistence type="predicted"/>
<dbReference type="PANTHER" id="PTHR43032:SF4">
    <property type="entry name" value="OXIDOREDUCTASE MOLYBDOPTERIN-BINDING DOMAIN-CONTAINING PROTEIN"/>
    <property type="match status" value="1"/>
</dbReference>
<dbReference type="SUPFAM" id="SSF56524">
    <property type="entry name" value="Oxidoreductase molybdopterin-binding domain"/>
    <property type="match status" value="1"/>
</dbReference>
<dbReference type="Pfam" id="PF00174">
    <property type="entry name" value="Oxidored_molyb"/>
    <property type="match status" value="1"/>
</dbReference>
<gene>
    <name evidence="2" type="ORF">A3F84_29220</name>
</gene>
<name>A0A1F6D2U6_HANXR</name>
<dbReference type="Proteomes" id="UP000178606">
    <property type="component" value="Unassembled WGS sequence"/>
</dbReference>
<accession>A0A1F6D2U6</accession>
<dbReference type="InterPro" id="IPR000572">
    <property type="entry name" value="OxRdtase_Mopterin-bd_dom"/>
</dbReference>
<dbReference type="PANTHER" id="PTHR43032">
    <property type="entry name" value="PROTEIN-METHIONINE-SULFOXIDE REDUCTASE"/>
    <property type="match status" value="1"/>
</dbReference>
<dbReference type="Gene3D" id="3.90.420.10">
    <property type="entry name" value="Oxidoreductase, molybdopterin-binding domain"/>
    <property type="match status" value="1"/>
</dbReference>
<dbReference type="CDD" id="cd02109">
    <property type="entry name" value="arch_bact_SO_family_Moco"/>
    <property type="match status" value="1"/>
</dbReference>
<reference evidence="2 3" key="1">
    <citation type="journal article" date="2016" name="Nat. Commun.">
        <title>Thousands of microbial genomes shed light on interconnected biogeochemical processes in an aquifer system.</title>
        <authorList>
            <person name="Anantharaman K."/>
            <person name="Brown C.T."/>
            <person name="Hug L.A."/>
            <person name="Sharon I."/>
            <person name="Castelle C.J."/>
            <person name="Probst A.J."/>
            <person name="Thomas B.C."/>
            <person name="Singh A."/>
            <person name="Wilkins M.J."/>
            <person name="Karaoz U."/>
            <person name="Brodie E.L."/>
            <person name="Williams K.H."/>
            <person name="Hubbard S.S."/>
            <person name="Banfield J.F."/>
        </authorList>
    </citation>
    <scope>NUCLEOTIDE SEQUENCE [LARGE SCALE GENOMIC DNA]</scope>
    <source>
        <strain evidence="3">RIFCSPLOWO2_12_FULL_64_10</strain>
    </source>
</reference>